<feature type="transmembrane region" description="Helical" evidence="8">
    <location>
        <begin position="207"/>
        <end position="225"/>
    </location>
</feature>
<feature type="transmembrane region" description="Helical" evidence="8">
    <location>
        <begin position="332"/>
        <end position="354"/>
    </location>
</feature>
<dbReference type="PANTHER" id="PTHR42718:SF46">
    <property type="entry name" value="BLR6921 PROTEIN"/>
    <property type="match status" value="1"/>
</dbReference>
<feature type="transmembrane region" description="Helical" evidence="8">
    <location>
        <begin position="231"/>
        <end position="249"/>
    </location>
</feature>
<keyword evidence="2" id="KW-0813">Transport</keyword>
<feature type="transmembrane region" description="Helical" evidence="8">
    <location>
        <begin position="301"/>
        <end position="320"/>
    </location>
</feature>
<dbReference type="PANTHER" id="PTHR42718">
    <property type="entry name" value="MAJOR FACILITATOR SUPERFAMILY MULTIDRUG TRANSPORTER MFSC"/>
    <property type="match status" value="1"/>
</dbReference>
<feature type="transmembrane region" description="Helical" evidence="8">
    <location>
        <begin position="360"/>
        <end position="383"/>
    </location>
</feature>
<dbReference type="KEGG" id="mmar:MODMU_2872"/>
<dbReference type="PROSITE" id="PS50850">
    <property type="entry name" value="MFS"/>
    <property type="match status" value="1"/>
</dbReference>
<name>I4EY38_MODI5</name>
<keyword evidence="4 8" id="KW-0812">Transmembrane</keyword>
<evidence type="ECO:0000313" key="11">
    <source>
        <dbReference type="Proteomes" id="UP000006461"/>
    </source>
</evidence>
<evidence type="ECO:0000256" key="1">
    <source>
        <dbReference type="ARBA" id="ARBA00004651"/>
    </source>
</evidence>
<sequence>MGADVGTERPGELRRGLALLVAGASFMEFLDGTVIAPAAPHIADDLRVPAVAVNVAITAYVLTLAVLIPISGWLADRFGTRRVFMVAIAGFTIASVGCAAATSLPLLVAARVVQGAAGAMMVPVGRLVVLRTTAKSDLVKAIAYLTWPALAAPVVAPALGGVLATYASWRWIFLINVPLGVAALVLARRLVPEGRGAEAAGLDWRGFLLTAAGVAALVVGMEALGATRPDLAVVALGLGVAAVALTAAVRHLRRARRPLLDLQALRIETFRVAALGGSGFRAVMTAVPFLLALFFQLGLGWTAARAGAVVIALFVGNVVVKPATTWLMRELGIRGVMLLAIAGSAVCLLAMVLLQASTPLPLLLGLLVASGVFRSIGLTAYNTTAFADIAPDRMSAANPLMSTVQELGAGLGVAVGALLVRVGGTVVAEDAPDDAFRVAFVLLAVLLVLPLVEALLLSRTAAAAVTGHRPRAGGRRRPRAGSAQQK</sequence>
<dbReference type="Pfam" id="PF07690">
    <property type="entry name" value="MFS_1"/>
    <property type="match status" value="1"/>
</dbReference>
<organism evidence="10 11">
    <name type="scientific">Modestobacter italicus (strain DSM 44449 / CECT 9708 / BC 501)</name>
    <dbReference type="NCBI Taxonomy" id="2732864"/>
    <lineage>
        <taxon>Bacteria</taxon>
        <taxon>Bacillati</taxon>
        <taxon>Actinomycetota</taxon>
        <taxon>Actinomycetes</taxon>
        <taxon>Geodermatophilales</taxon>
        <taxon>Geodermatophilaceae</taxon>
        <taxon>Modestobacter</taxon>
    </lineage>
</organism>
<evidence type="ECO:0000256" key="8">
    <source>
        <dbReference type="SAM" id="Phobius"/>
    </source>
</evidence>
<feature type="compositionally biased region" description="Basic residues" evidence="7">
    <location>
        <begin position="468"/>
        <end position="479"/>
    </location>
</feature>
<reference evidence="10 11" key="1">
    <citation type="journal article" date="2012" name="J. Bacteriol.">
        <title>Genome Sequence of Radiation-Resistant Modestobacter marinus Strain BC501, a Representative Actinobacterium That Thrives on Calcareous Stone Surfaces.</title>
        <authorList>
            <person name="Normand P."/>
            <person name="Gury J."/>
            <person name="Pujic P."/>
            <person name="Chouaia B."/>
            <person name="Crotti E."/>
            <person name="Brusetti L."/>
            <person name="Daffonchio D."/>
            <person name="Vacherie B."/>
            <person name="Barbe V."/>
            <person name="Medigue C."/>
            <person name="Calteau A."/>
            <person name="Ghodhbane-Gtari F."/>
            <person name="Essoussi I."/>
            <person name="Nouioui I."/>
            <person name="Abbassi-Ghozzi I."/>
            <person name="Gtari M."/>
        </authorList>
    </citation>
    <scope>NUCLEOTIDE SEQUENCE [LARGE SCALE GENOMIC DNA]</scope>
    <source>
        <strain evidence="11">BC 501</strain>
    </source>
</reference>
<dbReference type="GO" id="GO:0022857">
    <property type="term" value="F:transmembrane transporter activity"/>
    <property type="evidence" value="ECO:0007669"/>
    <property type="project" value="InterPro"/>
</dbReference>
<dbReference type="InterPro" id="IPR020846">
    <property type="entry name" value="MFS_dom"/>
</dbReference>
<feature type="transmembrane region" description="Helical" evidence="8">
    <location>
        <begin position="108"/>
        <end position="129"/>
    </location>
</feature>
<feature type="region of interest" description="Disordered" evidence="7">
    <location>
        <begin position="467"/>
        <end position="486"/>
    </location>
</feature>
<dbReference type="SUPFAM" id="SSF103473">
    <property type="entry name" value="MFS general substrate transporter"/>
    <property type="match status" value="1"/>
</dbReference>
<proteinExistence type="predicted"/>
<dbReference type="AlphaFoldDB" id="I4EY38"/>
<feature type="domain" description="Major facilitator superfamily (MFS) profile" evidence="9">
    <location>
        <begin position="17"/>
        <end position="462"/>
    </location>
</feature>
<dbReference type="EMBL" id="FO203431">
    <property type="protein sequence ID" value="CCH88301.1"/>
    <property type="molecule type" value="Genomic_DNA"/>
</dbReference>
<evidence type="ECO:0000256" key="6">
    <source>
        <dbReference type="ARBA" id="ARBA00023136"/>
    </source>
</evidence>
<dbReference type="Proteomes" id="UP000006461">
    <property type="component" value="Chromosome"/>
</dbReference>
<comment type="subcellular location">
    <subcellularLocation>
        <location evidence="1">Cell membrane</location>
        <topology evidence="1">Multi-pass membrane protein</topology>
    </subcellularLocation>
</comment>
<feature type="transmembrane region" description="Helical" evidence="8">
    <location>
        <begin position="51"/>
        <end position="71"/>
    </location>
</feature>
<evidence type="ECO:0000259" key="9">
    <source>
        <dbReference type="PROSITE" id="PS50850"/>
    </source>
</evidence>
<protein>
    <submittedName>
        <fullName evidence="10">Major facilitator superfamily MFS_1</fullName>
    </submittedName>
</protein>
<gene>
    <name evidence="10" type="ordered locus">MODMU_2872</name>
</gene>
<accession>I4EY38</accession>
<keyword evidence="6 8" id="KW-0472">Membrane</keyword>
<dbReference type="OrthoDB" id="9812221at2"/>
<evidence type="ECO:0000256" key="5">
    <source>
        <dbReference type="ARBA" id="ARBA00022989"/>
    </source>
</evidence>
<evidence type="ECO:0000256" key="2">
    <source>
        <dbReference type="ARBA" id="ARBA00022448"/>
    </source>
</evidence>
<keyword evidence="3" id="KW-1003">Cell membrane</keyword>
<dbReference type="Gene3D" id="1.20.1720.10">
    <property type="entry name" value="Multidrug resistance protein D"/>
    <property type="match status" value="1"/>
</dbReference>
<dbReference type="InterPro" id="IPR036259">
    <property type="entry name" value="MFS_trans_sf"/>
</dbReference>
<keyword evidence="5 8" id="KW-1133">Transmembrane helix</keyword>
<feature type="transmembrane region" description="Helical" evidence="8">
    <location>
        <begin position="169"/>
        <end position="187"/>
    </location>
</feature>
<dbReference type="STRING" id="477641.MODMU_2872"/>
<feature type="transmembrane region" description="Helical" evidence="8">
    <location>
        <begin position="270"/>
        <end position="295"/>
    </location>
</feature>
<dbReference type="PATRIC" id="fig|477641.3.peg.2727"/>
<feature type="transmembrane region" description="Helical" evidence="8">
    <location>
        <begin position="141"/>
        <end position="163"/>
    </location>
</feature>
<evidence type="ECO:0000256" key="7">
    <source>
        <dbReference type="SAM" id="MobiDB-lite"/>
    </source>
</evidence>
<feature type="transmembrane region" description="Helical" evidence="8">
    <location>
        <begin position="435"/>
        <end position="457"/>
    </location>
</feature>
<dbReference type="OMA" id="QMSYANT"/>
<keyword evidence="11" id="KW-1185">Reference proteome</keyword>
<evidence type="ECO:0000313" key="10">
    <source>
        <dbReference type="EMBL" id="CCH88301.1"/>
    </source>
</evidence>
<dbReference type="PRINTS" id="PR01036">
    <property type="entry name" value="TCRTETB"/>
</dbReference>
<feature type="transmembrane region" description="Helical" evidence="8">
    <location>
        <begin position="83"/>
        <end position="102"/>
    </location>
</feature>
<dbReference type="eggNOG" id="COG0477">
    <property type="taxonomic scope" value="Bacteria"/>
</dbReference>
<evidence type="ECO:0000256" key="3">
    <source>
        <dbReference type="ARBA" id="ARBA00022475"/>
    </source>
</evidence>
<feature type="transmembrane region" description="Helical" evidence="8">
    <location>
        <begin position="17"/>
        <end position="39"/>
    </location>
</feature>
<feature type="transmembrane region" description="Helical" evidence="8">
    <location>
        <begin position="404"/>
        <end position="423"/>
    </location>
</feature>
<dbReference type="GO" id="GO:0005886">
    <property type="term" value="C:plasma membrane"/>
    <property type="evidence" value="ECO:0007669"/>
    <property type="project" value="UniProtKB-SubCell"/>
</dbReference>
<evidence type="ECO:0000256" key="4">
    <source>
        <dbReference type="ARBA" id="ARBA00022692"/>
    </source>
</evidence>
<dbReference type="InterPro" id="IPR011701">
    <property type="entry name" value="MFS"/>
</dbReference>
<dbReference type="HOGENOM" id="CLU_000960_28_0_11"/>
<dbReference type="Gene3D" id="1.20.1250.20">
    <property type="entry name" value="MFS general substrate transporter like domains"/>
    <property type="match status" value="1"/>
</dbReference>